<dbReference type="Gene3D" id="3.40.50.720">
    <property type="entry name" value="NAD(P)-binding Rossmann-like Domain"/>
    <property type="match status" value="1"/>
</dbReference>
<dbReference type="EMBL" id="CU459003">
    <property type="protein sequence ID" value="CAM75894.1"/>
    <property type="molecule type" value="Genomic_DNA"/>
</dbReference>
<dbReference type="PANTHER" id="PTHR42901:SF1">
    <property type="entry name" value="ALCOHOL DEHYDROGENASE"/>
    <property type="match status" value="1"/>
</dbReference>
<dbReference type="InterPro" id="IPR036291">
    <property type="entry name" value="NAD(P)-bd_dom_sf"/>
</dbReference>
<keyword evidence="2" id="KW-0560">Oxidoreductase</keyword>
<comment type="similarity">
    <text evidence="1">Belongs to the short-chain dehydrogenases/reductases (SDR) family.</text>
</comment>
<dbReference type="AlphaFoldDB" id="A4TZ37"/>
<dbReference type="InterPro" id="IPR020904">
    <property type="entry name" value="Sc_DH/Rdtase_CS"/>
</dbReference>
<name>A4TZ37_9PROT</name>
<gene>
    <name evidence="3" type="ORF">MGR_2270</name>
</gene>
<protein>
    <submittedName>
        <fullName evidence="3">Short-chain dehydrogenase/reductase</fullName>
    </submittedName>
</protein>
<dbReference type="PROSITE" id="PS00061">
    <property type="entry name" value="ADH_SHORT"/>
    <property type="match status" value="1"/>
</dbReference>
<sequence length="243" mass="25550">MSNRLQGRVALVTGASRGIGRAVAKRFAAEGAEVICVARTQGALEELDDEIANAAKEGGGGKAVLCPLNLREFDKIDQVAAALYQRFGRLDILVGNAGDIGGGLAPIGHVDQKHFQEAFDVNVTANYRLIRAFAPLLKASDHGPAVFVTSDVAHANMPYWGVYAAGKAALESIVLTWAAEIANISNIKANLIDPGAVATRMRTIAFPGEDAATLAQPDDVAGAFVDLAEVACQHHGQIIRLGR</sequence>
<dbReference type="InterPro" id="IPR002347">
    <property type="entry name" value="SDR_fam"/>
</dbReference>
<proteinExistence type="inferred from homology"/>
<evidence type="ECO:0000313" key="3">
    <source>
        <dbReference type="EMBL" id="CAM75894.1"/>
    </source>
</evidence>
<dbReference type="SUPFAM" id="SSF51735">
    <property type="entry name" value="NAD(P)-binding Rossmann-fold domains"/>
    <property type="match status" value="1"/>
</dbReference>
<dbReference type="PANTHER" id="PTHR42901">
    <property type="entry name" value="ALCOHOL DEHYDROGENASE"/>
    <property type="match status" value="1"/>
</dbReference>
<dbReference type="CDD" id="cd05233">
    <property type="entry name" value="SDR_c"/>
    <property type="match status" value="1"/>
</dbReference>
<evidence type="ECO:0000256" key="1">
    <source>
        <dbReference type="ARBA" id="ARBA00006484"/>
    </source>
</evidence>
<dbReference type="PRINTS" id="PR00081">
    <property type="entry name" value="GDHRDH"/>
</dbReference>
<evidence type="ECO:0000256" key="2">
    <source>
        <dbReference type="ARBA" id="ARBA00023002"/>
    </source>
</evidence>
<reference evidence="3" key="1">
    <citation type="journal article" date="2007" name="J. Bacteriol.">
        <title>Comparative genome analysis of four magnetotactic bacteria reveals a complex set of group-specific genes implicated in magnetosome biomineralization and function.</title>
        <authorList>
            <person name="Richter M."/>
            <person name="Kube M."/>
            <person name="Bazylinski D.A."/>
            <person name="Lombardot T."/>
            <person name="Gloeckner F.O."/>
            <person name="Reinhardt R."/>
            <person name="Schueler D."/>
        </authorList>
    </citation>
    <scope>NUCLEOTIDE SEQUENCE</scope>
    <source>
        <strain evidence="3">MSR-1</strain>
    </source>
</reference>
<dbReference type="GO" id="GO:0016491">
    <property type="term" value="F:oxidoreductase activity"/>
    <property type="evidence" value="ECO:0007669"/>
    <property type="project" value="UniProtKB-KW"/>
</dbReference>
<organism evidence="3">
    <name type="scientific">Magnetospirillum gryphiswaldense</name>
    <dbReference type="NCBI Taxonomy" id="55518"/>
    <lineage>
        <taxon>Bacteria</taxon>
        <taxon>Pseudomonadati</taxon>
        <taxon>Pseudomonadota</taxon>
        <taxon>Alphaproteobacteria</taxon>
        <taxon>Rhodospirillales</taxon>
        <taxon>Rhodospirillaceae</taxon>
        <taxon>Magnetospirillum</taxon>
    </lineage>
</organism>
<dbReference type="Pfam" id="PF00106">
    <property type="entry name" value="adh_short"/>
    <property type="match status" value="1"/>
</dbReference>
<accession>A4TZ37</accession>